<accession>A0A3R6L3A9</accession>
<dbReference type="Proteomes" id="UP000286501">
    <property type="component" value="Unassembled WGS sequence"/>
</dbReference>
<evidence type="ECO:0000313" key="1">
    <source>
        <dbReference type="EMBL" id="RHG65796.1"/>
    </source>
</evidence>
<name>A0A3R6L3A9_9BACT</name>
<protein>
    <submittedName>
        <fullName evidence="1">Uncharacterized protein</fullName>
    </submittedName>
</protein>
<dbReference type="EMBL" id="QRIN01000027">
    <property type="protein sequence ID" value="RHG65796.1"/>
    <property type="molecule type" value="Genomic_DNA"/>
</dbReference>
<evidence type="ECO:0000313" key="2">
    <source>
        <dbReference type="Proteomes" id="UP000286501"/>
    </source>
</evidence>
<sequence>MQTSAKKACFQFAECSFSSAKKMQTSAKKACFQFAECSFSSAKIRLFLVTSKVLGKKYLKRGRRKRK</sequence>
<reference evidence="1 2" key="1">
    <citation type="submission" date="2018-08" db="EMBL/GenBank/DDBJ databases">
        <title>A genome reference for cultivated species of the human gut microbiota.</title>
        <authorList>
            <person name="Zou Y."/>
            <person name="Xue W."/>
            <person name="Luo G."/>
        </authorList>
    </citation>
    <scope>NUCLEOTIDE SEQUENCE [LARGE SCALE GENOMIC DNA]</scope>
    <source>
        <strain evidence="1 2">AM22-1</strain>
    </source>
</reference>
<organism evidence="1 2">
    <name type="scientific">Segatella copri</name>
    <dbReference type="NCBI Taxonomy" id="165179"/>
    <lineage>
        <taxon>Bacteria</taxon>
        <taxon>Pseudomonadati</taxon>
        <taxon>Bacteroidota</taxon>
        <taxon>Bacteroidia</taxon>
        <taxon>Bacteroidales</taxon>
        <taxon>Prevotellaceae</taxon>
        <taxon>Segatella</taxon>
    </lineage>
</organism>
<proteinExistence type="predicted"/>
<comment type="caution">
    <text evidence="1">The sequence shown here is derived from an EMBL/GenBank/DDBJ whole genome shotgun (WGS) entry which is preliminary data.</text>
</comment>
<dbReference type="AlphaFoldDB" id="A0A3R6L3A9"/>
<gene>
    <name evidence="1" type="ORF">DW250_07765</name>
</gene>